<dbReference type="NCBIfam" id="NF009520">
    <property type="entry name" value="PRK12881.1"/>
    <property type="match status" value="1"/>
</dbReference>
<evidence type="ECO:0000256" key="6">
    <source>
        <dbReference type="ARBA" id="ARBA00023014"/>
    </source>
</evidence>
<sequence length="894" mass="100020">MKIDHDYSWTISELNIDGKKYSYCDLKKLNDERVNFLPFSIRVLLESVIRNCNGIQIKKNDVENIINWRNTQHENVEVLFCPARVVLQDFSSIPALIDFASIRDAVDRLGGDPSKVNPITPADLIIDYPVQAEYFQSSDSLKKNQEMEFERSRELFQFLKWSSKAFQNLRIIPPGSGFVHQVNMEYLAKVVFSNNEMLYPDSLVGADSHSMMINGLGILGWVVGGIEAESVMLGKAVAMTIPKVIGYKISGVLNPYVTSTDIVVAITKHLRQAGVAGKFVEFFGSGVVSLSIADRATIANMCPEYGAQVGFFPTDNVALLYLRQSGHSEEEIKYIEYYLKANNMFRDYNNEEQDPIFTEVLEMDLANIIPTFSGPKRQNDRVEVKELNNDFKRCLNEKIGFKGFGVPLNRHNASASFMYNNNQFTIKHGSIVMSSISSCTNTSCPSVILGAGLLAKNAVKAGLSLKPYIKASINPGSAVVSCYLQESGVEQYLRSLGFDIKAFGVNEKFEPLPKEVSCAIKSGELVTCGLLSGNRNFEARVHPLVSANYLGSPLLVIAYTIAGTIDINFEKEPIGHNNNGEPIYLNQIWPTREEIQETEIKCIIPSLFHQVFLSVNNENNAWNKLKTADSLFFPWDYRSTYIRNVPFFDQLTLEVPIIKSIENASVLLKFGDVVTTDHISPAGMIARNCPAAKYLASYGLSSKQFNSYGSRRGNVEVMARGTFGNIRIFNKIIGKVGPRTKHWPSGDEMDIYEAAERYKRENKDLVVLAGKEYGCGSSRDWAAKGPWMQGIKAVIAESFDPTHKSNLIGMGIAPLEFLEGQSSETLGLTGKENFNIEITEEVKPNSIVNVKLDNGRTFQVKSRFDSDLDILYYRHGGILNYFVRNLCKDFKFSL</sequence>
<comment type="cofactor">
    <cofactor evidence="1">
        <name>[4Fe-4S] cluster</name>
        <dbReference type="ChEBI" id="CHEBI:49883"/>
    </cofactor>
</comment>
<evidence type="ECO:0000256" key="3">
    <source>
        <dbReference type="ARBA" id="ARBA00012926"/>
    </source>
</evidence>
<dbReference type="Pfam" id="PF00694">
    <property type="entry name" value="Aconitase_C"/>
    <property type="match status" value="1"/>
</dbReference>
<dbReference type="PANTHER" id="PTHR11670">
    <property type="entry name" value="ACONITASE/IRON-RESPONSIVE ELEMENT FAMILY MEMBER"/>
    <property type="match status" value="1"/>
</dbReference>
<keyword evidence="4" id="KW-0479">Metal-binding</keyword>
<dbReference type="Gene3D" id="6.10.190.10">
    <property type="match status" value="1"/>
</dbReference>
<evidence type="ECO:0000313" key="12">
    <source>
        <dbReference type="EMBL" id="CDG71253.1"/>
    </source>
</evidence>
<evidence type="ECO:0000256" key="5">
    <source>
        <dbReference type="ARBA" id="ARBA00023004"/>
    </source>
</evidence>
<proteinExistence type="evidence at transcript level"/>
<evidence type="ECO:0000256" key="9">
    <source>
        <dbReference type="RuleBase" id="RU361275"/>
    </source>
</evidence>
<evidence type="ECO:0000259" key="10">
    <source>
        <dbReference type="Pfam" id="PF00330"/>
    </source>
</evidence>
<dbReference type="InterPro" id="IPR044137">
    <property type="entry name" value="AcnA_IRP_Swivel"/>
</dbReference>
<organism evidence="12">
    <name type="scientific">Hydra vulgaris</name>
    <name type="common">Hydra</name>
    <name type="synonym">Hydra attenuata</name>
    <dbReference type="NCBI Taxonomy" id="6087"/>
    <lineage>
        <taxon>Eukaryota</taxon>
        <taxon>Metazoa</taxon>
        <taxon>Cnidaria</taxon>
        <taxon>Hydrozoa</taxon>
        <taxon>Hydroidolina</taxon>
        <taxon>Anthoathecata</taxon>
        <taxon>Aplanulata</taxon>
        <taxon>Hydridae</taxon>
        <taxon>Hydra</taxon>
    </lineage>
</organism>
<keyword evidence="5 9" id="KW-0408">Iron</keyword>
<dbReference type="InterPro" id="IPR000573">
    <property type="entry name" value="AconitaseA/IPMdHydase_ssu_swvl"/>
</dbReference>
<comment type="catalytic activity">
    <reaction evidence="8">
        <text>citrate = D-threo-isocitrate</text>
        <dbReference type="Rhea" id="RHEA:10336"/>
        <dbReference type="ChEBI" id="CHEBI:15562"/>
        <dbReference type="ChEBI" id="CHEBI:16947"/>
        <dbReference type="EC" id="4.2.1.3"/>
    </reaction>
</comment>
<dbReference type="GO" id="GO:0005737">
    <property type="term" value="C:cytoplasm"/>
    <property type="evidence" value="ECO:0007669"/>
    <property type="project" value="UniProtKB-SubCell"/>
</dbReference>
<comment type="subcellular location">
    <subcellularLocation>
        <location evidence="9">Cytoplasm</location>
    </subcellularLocation>
</comment>
<protein>
    <recommendedName>
        <fullName evidence="3">aconitate hydratase</fullName>
        <ecNumber evidence="3">4.2.1.3</ecNumber>
    </recommendedName>
</protein>
<evidence type="ECO:0000256" key="1">
    <source>
        <dbReference type="ARBA" id="ARBA00001966"/>
    </source>
</evidence>
<dbReference type="GO" id="GO:0003994">
    <property type="term" value="F:aconitate hydratase activity"/>
    <property type="evidence" value="ECO:0007669"/>
    <property type="project" value="UniProtKB-EC"/>
</dbReference>
<dbReference type="EMBL" id="HAAD01005021">
    <property type="protein sequence ID" value="CDG71253.1"/>
    <property type="molecule type" value="mRNA"/>
</dbReference>
<dbReference type="FunFam" id="3.30.499.10:FF:000002">
    <property type="entry name" value="Aconitate hydratase"/>
    <property type="match status" value="1"/>
</dbReference>
<dbReference type="Pfam" id="PF00330">
    <property type="entry name" value="Aconitase"/>
    <property type="match status" value="1"/>
</dbReference>
<gene>
    <name evidence="12" type="primary">ACO1</name>
</gene>
<feature type="domain" description="Aconitase A/isopropylmalate dehydratase small subunit swivel" evidence="11">
    <location>
        <begin position="692"/>
        <end position="819"/>
    </location>
</feature>
<evidence type="ECO:0000256" key="8">
    <source>
        <dbReference type="ARBA" id="ARBA00023501"/>
    </source>
</evidence>
<dbReference type="EC" id="4.2.1.3" evidence="3"/>
<keyword evidence="9" id="KW-0963">Cytoplasm</keyword>
<dbReference type="InterPro" id="IPR015928">
    <property type="entry name" value="Aconitase/3IPM_dehydase_swvl"/>
</dbReference>
<comment type="similarity">
    <text evidence="2 9">Belongs to the aconitase/IPM isomerase family.</text>
</comment>
<dbReference type="AlphaFoldDB" id="T2MG57"/>
<dbReference type="KEGG" id="hmg:100204523"/>
<keyword evidence="7" id="KW-0456">Lyase</keyword>
<keyword evidence="6 9" id="KW-0411">Iron-sulfur</keyword>
<reference evidence="12" key="1">
    <citation type="journal article" date="2013" name="Genome Biol. Evol.">
        <title>Punctuated emergences of genetic and phenotypic innovations in eumetazoan, bilaterian, euteleostome, and hominidae ancestors.</title>
        <authorList>
            <person name="Wenger Y."/>
            <person name="Galliot B."/>
        </authorList>
    </citation>
    <scope>NUCLEOTIDE SEQUENCE</scope>
    <source>
        <tissue evidence="12">Whole animals</tissue>
    </source>
</reference>
<dbReference type="FunFam" id="3.20.19.10:FF:000001">
    <property type="entry name" value="Aconitate hydratase"/>
    <property type="match status" value="1"/>
</dbReference>
<dbReference type="SUPFAM" id="SSF53732">
    <property type="entry name" value="Aconitase iron-sulfur domain"/>
    <property type="match status" value="1"/>
</dbReference>
<evidence type="ECO:0000259" key="11">
    <source>
        <dbReference type="Pfam" id="PF00694"/>
    </source>
</evidence>
<name>T2MG57_HYDVU</name>
<evidence type="ECO:0000256" key="7">
    <source>
        <dbReference type="ARBA" id="ARBA00023239"/>
    </source>
</evidence>
<dbReference type="OrthoDB" id="2279155at2759"/>
<dbReference type="InterPro" id="IPR036008">
    <property type="entry name" value="Aconitase_4Fe-4S_dom"/>
</dbReference>
<dbReference type="InterPro" id="IPR015931">
    <property type="entry name" value="Acnase/IPM_dHydase_lsu_aba_1/3"/>
</dbReference>
<keyword evidence="9" id="KW-0004">4Fe-4S</keyword>
<accession>T2MG57</accession>
<dbReference type="Gene3D" id="3.30.499.10">
    <property type="entry name" value="Aconitase, domain 3"/>
    <property type="match status" value="2"/>
</dbReference>
<feature type="domain" description="Aconitase/3-isopropylmalate dehydratase large subunit alpha/beta/alpha" evidence="10">
    <location>
        <begin position="68"/>
        <end position="563"/>
    </location>
</feature>
<dbReference type="NCBIfam" id="NF006757">
    <property type="entry name" value="PRK09277.1"/>
    <property type="match status" value="1"/>
</dbReference>
<dbReference type="InterPro" id="IPR006249">
    <property type="entry name" value="Aconitase/IRP2"/>
</dbReference>
<evidence type="ECO:0000256" key="4">
    <source>
        <dbReference type="ARBA" id="ARBA00022723"/>
    </source>
</evidence>
<dbReference type="GO" id="GO:0051539">
    <property type="term" value="F:4 iron, 4 sulfur cluster binding"/>
    <property type="evidence" value="ECO:0007669"/>
    <property type="project" value="UniProtKB-KW"/>
</dbReference>
<dbReference type="GO" id="GO:0072350">
    <property type="term" value="P:tricarboxylic acid metabolic process"/>
    <property type="evidence" value="ECO:0007669"/>
    <property type="project" value="UniProtKB-ARBA"/>
</dbReference>
<dbReference type="Gene3D" id="3.20.19.10">
    <property type="entry name" value="Aconitase, domain 4"/>
    <property type="match status" value="1"/>
</dbReference>
<dbReference type="CDD" id="cd01580">
    <property type="entry name" value="AcnA_IRP_Swivel"/>
    <property type="match status" value="1"/>
</dbReference>
<dbReference type="SUPFAM" id="SSF52016">
    <property type="entry name" value="LeuD/IlvD-like"/>
    <property type="match status" value="1"/>
</dbReference>
<dbReference type="InterPro" id="IPR001030">
    <property type="entry name" value="Acoase/IPM_deHydtase_lsu_aba"/>
</dbReference>
<dbReference type="GO" id="GO:0046872">
    <property type="term" value="F:metal ion binding"/>
    <property type="evidence" value="ECO:0007669"/>
    <property type="project" value="UniProtKB-KW"/>
</dbReference>
<dbReference type="NCBIfam" id="TIGR01341">
    <property type="entry name" value="aconitase_1"/>
    <property type="match status" value="1"/>
</dbReference>
<dbReference type="PRINTS" id="PR00415">
    <property type="entry name" value="ACONITASE"/>
</dbReference>
<evidence type="ECO:0000256" key="2">
    <source>
        <dbReference type="ARBA" id="ARBA00007185"/>
    </source>
</evidence>
<dbReference type="OMA" id="NGGIMQY"/>